<keyword evidence="6 12" id="KW-0732">Signal</keyword>
<dbReference type="GO" id="GO:0006954">
    <property type="term" value="P:inflammatory response"/>
    <property type="evidence" value="ECO:0007669"/>
    <property type="project" value="UniProtKB-KW"/>
</dbReference>
<name>A0A834CF84_ORYME</name>
<evidence type="ECO:0000256" key="10">
    <source>
        <dbReference type="ARBA" id="ARBA00067795"/>
    </source>
</evidence>
<dbReference type="PANTHER" id="PTHR10500">
    <property type="entry name" value="BETA-MICROSEMINOPROTEIN"/>
    <property type="match status" value="1"/>
</dbReference>
<comment type="similarity">
    <text evidence="2">Belongs to the beta-microseminoprotein family.</text>
</comment>
<evidence type="ECO:0000256" key="2">
    <source>
        <dbReference type="ARBA" id="ARBA00010352"/>
    </source>
</evidence>
<gene>
    <name evidence="13" type="ORF">FQA47_004328</name>
</gene>
<evidence type="ECO:0000313" key="14">
    <source>
        <dbReference type="Proteomes" id="UP000646548"/>
    </source>
</evidence>
<dbReference type="InterPro" id="IPR008735">
    <property type="entry name" value="PSP94"/>
</dbReference>
<evidence type="ECO:0000256" key="1">
    <source>
        <dbReference type="ARBA" id="ARBA00004613"/>
    </source>
</evidence>
<comment type="subcellular location">
    <subcellularLocation>
        <location evidence="1">Secreted</location>
    </subcellularLocation>
</comment>
<evidence type="ECO:0000256" key="6">
    <source>
        <dbReference type="ARBA" id="ARBA00022729"/>
    </source>
</evidence>
<dbReference type="GO" id="GO:0005615">
    <property type="term" value="C:extracellular space"/>
    <property type="evidence" value="ECO:0007669"/>
    <property type="project" value="UniProtKB-KW"/>
</dbReference>
<keyword evidence="8" id="KW-0395">Inflammatory response</keyword>
<evidence type="ECO:0000256" key="12">
    <source>
        <dbReference type="SAM" id="SignalP"/>
    </source>
</evidence>
<dbReference type="PANTHER" id="PTHR10500:SF4">
    <property type="entry name" value="PROSTATE-ASSOCIATED MICROSEMINOPROTEIN"/>
    <property type="match status" value="1"/>
</dbReference>
<comment type="function">
    <text evidence="9">Acts as a ligand for C-C chemokine receptor CCR2. Signals through binding and activation of CCR2 and induces a strong chemotactic response and mobilization of intracellular calcium ions. Exhibits a chemotactic activity for monocytes and lymphocytes but not neutrophils.</text>
</comment>
<dbReference type="GO" id="GO:0006935">
    <property type="term" value="P:chemotaxis"/>
    <property type="evidence" value="ECO:0007669"/>
    <property type="project" value="UniProtKB-KW"/>
</dbReference>
<organism evidence="13 14">
    <name type="scientific">Oryzias melastigma</name>
    <name type="common">Marine medaka</name>
    <dbReference type="NCBI Taxonomy" id="30732"/>
    <lineage>
        <taxon>Eukaryota</taxon>
        <taxon>Metazoa</taxon>
        <taxon>Chordata</taxon>
        <taxon>Craniata</taxon>
        <taxon>Vertebrata</taxon>
        <taxon>Euteleostomi</taxon>
        <taxon>Actinopterygii</taxon>
        <taxon>Neopterygii</taxon>
        <taxon>Teleostei</taxon>
        <taxon>Neoteleostei</taxon>
        <taxon>Acanthomorphata</taxon>
        <taxon>Ovalentaria</taxon>
        <taxon>Atherinomorphae</taxon>
        <taxon>Beloniformes</taxon>
        <taxon>Adrianichthyidae</taxon>
        <taxon>Oryziinae</taxon>
        <taxon>Oryzias</taxon>
    </lineage>
</organism>
<evidence type="ECO:0000256" key="9">
    <source>
        <dbReference type="ARBA" id="ARBA00055427"/>
    </source>
</evidence>
<evidence type="ECO:0000256" key="4">
    <source>
        <dbReference type="ARBA" id="ARBA00022514"/>
    </source>
</evidence>
<sequence length="151" mass="16391">MELPVVTWMLGCFLLSACGGSAAPTECYFNSRAQCEFEGKHFLLGESWTDNACMHCTCLHPVGVGCCEMLHRPVDFPAWCQVQVEPVSCKVFLVQTADPRLPCSPGEGKPGPQPRIPTSAATPRGLEKPRGHQNSTGGDGSQQQPIYRSLK</sequence>
<feature type="signal peptide" evidence="12">
    <location>
        <begin position="1"/>
        <end position="22"/>
    </location>
</feature>
<keyword evidence="7" id="KW-1015">Disulfide bond</keyword>
<feature type="region of interest" description="Disordered" evidence="11">
    <location>
        <begin position="103"/>
        <end position="151"/>
    </location>
</feature>
<evidence type="ECO:0000256" key="3">
    <source>
        <dbReference type="ARBA" id="ARBA00022500"/>
    </source>
</evidence>
<feature type="compositionally biased region" description="Polar residues" evidence="11">
    <location>
        <begin position="132"/>
        <end position="151"/>
    </location>
</feature>
<dbReference type="EMBL" id="WKFB01000288">
    <property type="protein sequence ID" value="KAF6728247.1"/>
    <property type="molecule type" value="Genomic_DNA"/>
</dbReference>
<dbReference type="GO" id="GO:0005125">
    <property type="term" value="F:cytokine activity"/>
    <property type="evidence" value="ECO:0007669"/>
    <property type="project" value="UniProtKB-KW"/>
</dbReference>
<comment type="caution">
    <text evidence="13">The sequence shown here is derived from an EMBL/GenBank/DDBJ whole genome shotgun (WGS) entry which is preliminary data.</text>
</comment>
<keyword evidence="3" id="KW-0145">Chemotaxis</keyword>
<evidence type="ECO:0000256" key="5">
    <source>
        <dbReference type="ARBA" id="ARBA00022525"/>
    </source>
</evidence>
<evidence type="ECO:0000313" key="13">
    <source>
        <dbReference type="EMBL" id="KAF6728247.1"/>
    </source>
</evidence>
<keyword evidence="4" id="KW-0202">Cytokine</keyword>
<dbReference type="Gene3D" id="2.60.40.1900">
    <property type="entry name" value="Beta-microseminoprotein (PSP94) domain"/>
    <property type="match status" value="1"/>
</dbReference>
<evidence type="ECO:0000256" key="11">
    <source>
        <dbReference type="SAM" id="MobiDB-lite"/>
    </source>
</evidence>
<dbReference type="Proteomes" id="UP000646548">
    <property type="component" value="Unassembled WGS sequence"/>
</dbReference>
<dbReference type="FunFam" id="2.60.40.1900:FF:000001">
    <property type="entry name" value="Beta-microseminoprotein"/>
    <property type="match status" value="1"/>
</dbReference>
<evidence type="ECO:0000256" key="7">
    <source>
        <dbReference type="ARBA" id="ARBA00023157"/>
    </source>
</evidence>
<accession>A0A834CF84</accession>
<dbReference type="Pfam" id="PF05825">
    <property type="entry name" value="PSP94"/>
    <property type="match status" value="1"/>
</dbReference>
<feature type="chain" id="PRO_5032506883" description="Prostate-associated microseminoprotein" evidence="12">
    <location>
        <begin position="23"/>
        <end position="151"/>
    </location>
</feature>
<dbReference type="AlphaFoldDB" id="A0A834CF84"/>
<protein>
    <recommendedName>
        <fullName evidence="10">Prostate-associated microseminoprotein</fullName>
    </recommendedName>
</protein>
<keyword evidence="5" id="KW-0964">Secreted</keyword>
<proteinExistence type="inferred from homology"/>
<dbReference type="GO" id="GO:0005737">
    <property type="term" value="C:cytoplasm"/>
    <property type="evidence" value="ECO:0007669"/>
    <property type="project" value="TreeGrafter"/>
</dbReference>
<reference evidence="13" key="1">
    <citation type="journal article" name="BMC Genomics">
        <title>Long-read sequencing and de novo genome assembly of marine medaka (Oryzias melastigma).</title>
        <authorList>
            <person name="Liang P."/>
            <person name="Saqib H.S.A."/>
            <person name="Ni X."/>
            <person name="Shen Y."/>
        </authorList>
    </citation>
    <scope>NUCLEOTIDE SEQUENCE</scope>
    <source>
        <strain evidence="13">Bigg-433</strain>
    </source>
</reference>
<evidence type="ECO:0000256" key="8">
    <source>
        <dbReference type="ARBA" id="ARBA00023198"/>
    </source>
</evidence>